<dbReference type="SUPFAM" id="SSF51182">
    <property type="entry name" value="RmlC-like cupins"/>
    <property type="match status" value="1"/>
</dbReference>
<feature type="region of interest" description="Disordered" evidence="5">
    <location>
        <begin position="1"/>
        <end position="98"/>
    </location>
</feature>
<feature type="compositionally biased region" description="Polar residues" evidence="5">
    <location>
        <begin position="18"/>
        <end position="31"/>
    </location>
</feature>
<proteinExistence type="inferred from homology"/>
<name>A0A0D7BJZ4_9AGAR</name>
<dbReference type="Proteomes" id="UP000054007">
    <property type="component" value="Unassembled WGS sequence"/>
</dbReference>
<dbReference type="Gene3D" id="2.60.120.10">
    <property type="entry name" value="Jelly Rolls"/>
    <property type="match status" value="1"/>
</dbReference>
<dbReference type="InterPro" id="IPR014710">
    <property type="entry name" value="RmlC-like_jellyroll"/>
</dbReference>
<dbReference type="AlphaFoldDB" id="A0A0D7BJZ4"/>
<dbReference type="InterPro" id="IPR025974">
    <property type="entry name" value="Mif2/CENP-C_cupin"/>
</dbReference>
<dbReference type="OrthoDB" id="1939643at2759"/>
<feature type="compositionally biased region" description="Polar residues" evidence="5">
    <location>
        <begin position="44"/>
        <end position="64"/>
    </location>
</feature>
<keyword evidence="3" id="KW-0238">DNA-binding</keyword>
<dbReference type="GO" id="GO:0051382">
    <property type="term" value="P:kinetochore assembly"/>
    <property type="evidence" value="ECO:0007669"/>
    <property type="project" value="InterPro"/>
</dbReference>
<feature type="domain" description="Mif2/CENP-C cupin" evidence="6">
    <location>
        <begin position="152"/>
        <end position="225"/>
    </location>
</feature>
<dbReference type="GO" id="GO:0000776">
    <property type="term" value="C:kinetochore"/>
    <property type="evidence" value="ECO:0007669"/>
    <property type="project" value="InterPro"/>
</dbReference>
<protein>
    <recommendedName>
        <fullName evidence="6">Mif2/CENP-C cupin domain-containing protein</fullName>
    </recommendedName>
</protein>
<comment type="subcellular location">
    <subcellularLocation>
        <location evidence="1">Nucleus</location>
    </subcellularLocation>
</comment>
<evidence type="ECO:0000256" key="3">
    <source>
        <dbReference type="ARBA" id="ARBA00023125"/>
    </source>
</evidence>
<dbReference type="STRING" id="1314674.A0A0D7BJZ4"/>
<dbReference type="GO" id="GO:0051455">
    <property type="term" value="P:spindle attachment to meiosis I kinetochore"/>
    <property type="evidence" value="ECO:0007669"/>
    <property type="project" value="TreeGrafter"/>
</dbReference>
<dbReference type="GO" id="GO:0019237">
    <property type="term" value="F:centromeric DNA binding"/>
    <property type="evidence" value="ECO:0007669"/>
    <property type="project" value="InterPro"/>
</dbReference>
<accession>A0A0D7BJZ4</accession>
<sequence length="335" mass="36763">MPHSRSGSRSSSSGSTSPASFISAPTDTASAPTVEPSPEKPGESSANAQERTLYDGSSATSDRTVTPAPSALSFAPPPPLLEKKNKKARRTESHASEVDPAVSEVLVYGSDNVVAKRRVVFPAKLVKSMPATVPNEGFAVLRALSDSSAEGTFVASGHLEISGSKSPKNTHDNTFIFYVVEGAVTVRIHKSYHTVTAGDLFLIPRENTYSIENISDKPSRLVFTQTRESSSSTADPLRLVKRAKLPNGITTSKAFILLGWILERVLKRANIYKKFALLYARRGRFYWNQHIHGTRAYLVFFILGWLVRSMPVPWGSHLNPPRVNIQFIKDTPKRK</sequence>
<evidence type="ECO:0000313" key="8">
    <source>
        <dbReference type="Proteomes" id="UP000054007"/>
    </source>
</evidence>
<gene>
    <name evidence="7" type="ORF">CYLTODRAFT_488110</name>
</gene>
<dbReference type="EMBL" id="KN880468">
    <property type="protein sequence ID" value="KIY70439.1"/>
    <property type="molecule type" value="Genomic_DNA"/>
</dbReference>
<dbReference type="InterPro" id="IPR028386">
    <property type="entry name" value="CENP-C/Mif2/cnp3"/>
</dbReference>
<organism evidence="7 8">
    <name type="scientific">Cylindrobasidium torrendii FP15055 ss-10</name>
    <dbReference type="NCBI Taxonomy" id="1314674"/>
    <lineage>
        <taxon>Eukaryota</taxon>
        <taxon>Fungi</taxon>
        <taxon>Dikarya</taxon>
        <taxon>Basidiomycota</taxon>
        <taxon>Agaricomycotina</taxon>
        <taxon>Agaricomycetes</taxon>
        <taxon>Agaricomycetidae</taxon>
        <taxon>Agaricales</taxon>
        <taxon>Marasmiineae</taxon>
        <taxon>Physalacriaceae</taxon>
        <taxon>Cylindrobasidium</taxon>
    </lineage>
</organism>
<dbReference type="GO" id="GO:0051315">
    <property type="term" value="P:attachment of mitotic spindle microtubules to kinetochore"/>
    <property type="evidence" value="ECO:0007669"/>
    <property type="project" value="TreeGrafter"/>
</dbReference>
<evidence type="ECO:0000256" key="4">
    <source>
        <dbReference type="ARBA" id="ARBA00023242"/>
    </source>
</evidence>
<comment type="similarity">
    <text evidence="2">Belongs to the CENP-C/MIF2 family.</text>
</comment>
<keyword evidence="4" id="KW-0539">Nucleus</keyword>
<evidence type="ECO:0000259" key="6">
    <source>
        <dbReference type="Pfam" id="PF11699"/>
    </source>
</evidence>
<evidence type="ECO:0000256" key="2">
    <source>
        <dbReference type="ARBA" id="ARBA00010291"/>
    </source>
</evidence>
<keyword evidence="8" id="KW-1185">Reference proteome</keyword>
<feature type="compositionally biased region" description="Low complexity" evidence="5">
    <location>
        <begin position="1"/>
        <end position="17"/>
    </location>
</feature>
<dbReference type="InterPro" id="IPR011051">
    <property type="entry name" value="RmlC_Cupin_sf"/>
</dbReference>
<evidence type="ECO:0000256" key="5">
    <source>
        <dbReference type="SAM" id="MobiDB-lite"/>
    </source>
</evidence>
<dbReference type="Pfam" id="PF11699">
    <property type="entry name" value="CENP-C_C"/>
    <property type="match status" value="1"/>
</dbReference>
<dbReference type="PANTHER" id="PTHR16684">
    <property type="entry name" value="CENTROMERE PROTEIN C"/>
    <property type="match status" value="1"/>
</dbReference>
<reference evidence="7 8" key="1">
    <citation type="journal article" date="2015" name="Fungal Genet. Biol.">
        <title>Evolution of novel wood decay mechanisms in Agaricales revealed by the genome sequences of Fistulina hepatica and Cylindrobasidium torrendii.</title>
        <authorList>
            <person name="Floudas D."/>
            <person name="Held B.W."/>
            <person name="Riley R."/>
            <person name="Nagy L.G."/>
            <person name="Koehler G."/>
            <person name="Ransdell A.S."/>
            <person name="Younus H."/>
            <person name="Chow J."/>
            <person name="Chiniquy J."/>
            <person name="Lipzen A."/>
            <person name="Tritt A."/>
            <person name="Sun H."/>
            <person name="Haridas S."/>
            <person name="LaButti K."/>
            <person name="Ohm R.A."/>
            <person name="Kues U."/>
            <person name="Blanchette R.A."/>
            <person name="Grigoriev I.V."/>
            <person name="Minto R.E."/>
            <person name="Hibbett D.S."/>
        </authorList>
    </citation>
    <scope>NUCLEOTIDE SEQUENCE [LARGE SCALE GENOMIC DNA]</scope>
    <source>
        <strain evidence="7 8">FP15055 ss-10</strain>
    </source>
</reference>
<evidence type="ECO:0000256" key="1">
    <source>
        <dbReference type="ARBA" id="ARBA00004123"/>
    </source>
</evidence>
<dbReference type="GO" id="GO:0005634">
    <property type="term" value="C:nucleus"/>
    <property type="evidence" value="ECO:0007669"/>
    <property type="project" value="UniProtKB-SubCell"/>
</dbReference>
<dbReference type="PANTHER" id="PTHR16684:SF11">
    <property type="entry name" value="CENTROMERE PROTEIN C"/>
    <property type="match status" value="1"/>
</dbReference>
<evidence type="ECO:0000313" key="7">
    <source>
        <dbReference type="EMBL" id="KIY70439.1"/>
    </source>
</evidence>